<protein>
    <submittedName>
        <fullName evidence="6">Transcriptional regulator, LuxR family</fullName>
    </submittedName>
</protein>
<evidence type="ECO:0000259" key="5">
    <source>
        <dbReference type="PROSITE" id="PS50043"/>
    </source>
</evidence>
<reference evidence="6" key="1">
    <citation type="submission" date="2009-10" db="EMBL/GenBank/DDBJ databases">
        <authorList>
            <person name="Weinstock G."/>
            <person name="Sodergren E."/>
            <person name="Clifton S."/>
            <person name="Fulton L."/>
            <person name="Fulton B."/>
            <person name="Courtney L."/>
            <person name="Fronick C."/>
            <person name="Harrison M."/>
            <person name="Strong C."/>
            <person name="Farmer C."/>
            <person name="Delahaunty K."/>
            <person name="Markovic C."/>
            <person name="Hall O."/>
            <person name="Minx P."/>
            <person name="Tomlinson C."/>
            <person name="Mitreva M."/>
            <person name="Nelson J."/>
            <person name="Hou S."/>
            <person name="Wollam A."/>
            <person name="Pepin K.H."/>
            <person name="Johnson M."/>
            <person name="Bhonagiri V."/>
            <person name="Nash W.E."/>
            <person name="Warren W."/>
            <person name="Chinwalla A."/>
            <person name="Mardis E.R."/>
            <person name="Wilson R.K."/>
        </authorList>
    </citation>
    <scope>NUCLEOTIDE SEQUENCE [LARGE SCALE GENOMIC DNA]</scope>
    <source>
        <strain evidence="6">ATCC 700122</strain>
    </source>
</reference>
<dbReference type="CDD" id="cd06170">
    <property type="entry name" value="LuxR_C_like"/>
    <property type="match status" value="1"/>
</dbReference>
<keyword evidence="4" id="KW-0472">Membrane</keyword>
<feature type="transmembrane region" description="Helical" evidence="4">
    <location>
        <begin position="50"/>
        <end position="70"/>
    </location>
</feature>
<dbReference type="PROSITE" id="PS50043">
    <property type="entry name" value="HTH_LUXR_2"/>
    <property type="match status" value="1"/>
</dbReference>
<dbReference type="Gene3D" id="1.10.10.10">
    <property type="entry name" value="Winged helix-like DNA-binding domain superfamily/Winged helix DNA-binding domain"/>
    <property type="match status" value="1"/>
</dbReference>
<feature type="domain" description="HTH luxR-type" evidence="5">
    <location>
        <begin position="465"/>
        <end position="527"/>
    </location>
</feature>
<dbReference type="SUPFAM" id="SSF46894">
    <property type="entry name" value="C-terminal effector domain of the bipartite response regulators"/>
    <property type="match status" value="1"/>
</dbReference>
<proteinExistence type="predicted"/>
<feature type="transmembrane region" description="Helical" evidence="4">
    <location>
        <begin position="82"/>
        <end position="101"/>
    </location>
</feature>
<feature type="transmembrane region" description="Helical" evidence="4">
    <location>
        <begin position="251"/>
        <end position="270"/>
    </location>
</feature>
<dbReference type="InterPro" id="IPR016032">
    <property type="entry name" value="Sig_transdc_resp-reg_C-effctor"/>
</dbReference>
<feature type="transmembrane region" description="Helical" evidence="4">
    <location>
        <begin position="107"/>
        <end position="127"/>
    </location>
</feature>
<dbReference type="HOGENOM" id="CLU_027066_3_0_11"/>
<dbReference type="Pfam" id="PF00196">
    <property type="entry name" value="GerE"/>
    <property type="match status" value="1"/>
</dbReference>
<feature type="transmembrane region" description="Helical" evidence="4">
    <location>
        <begin position="12"/>
        <end position="30"/>
    </location>
</feature>
<feature type="transmembrane region" description="Helical" evidence="4">
    <location>
        <begin position="346"/>
        <end position="369"/>
    </location>
</feature>
<evidence type="ECO:0000256" key="2">
    <source>
        <dbReference type="ARBA" id="ARBA00023125"/>
    </source>
</evidence>
<dbReference type="EMBL" id="ACUX02000005">
    <property type="protein sequence ID" value="EEZ61859.1"/>
    <property type="molecule type" value="Genomic_DNA"/>
</dbReference>
<dbReference type="Proteomes" id="UP000006001">
    <property type="component" value="Unassembled WGS sequence"/>
</dbReference>
<dbReference type="PRINTS" id="PR00038">
    <property type="entry name" value="HTHLUXR"/>
</dbReference>
<accession>D0WFH5</accession>
<dbReference type="STRING" id="649764.HMPREF0762_00493"/>
<sequence>MLEELHLIRVRYLGWGLLLAWVFCTFYTDVALNAMGSLAPAVLAESNRGSALSVLPVLSAIAALAALVFVERRLGAVVDHPAVLWVSAAMACASTPLLFLGQSLAPVAYGVGAIGSGMGSAVLWVGWGIRYAGLSQEDVELHAPASALAAAVVILVTSSMSGVVGIAFVALLPVASVAMLQRSLSGAARMQVLEGSDAIHASDAAAAHDRLLSKPVRVSKLFGRNGWGVLLACLFACVAGGFWAQPADDASGLQIVMIAAAVLMLVVGMVSVSGPRRISVSFVFRWICPLLVTAFAALAVYGDSFGPYIANGISLAARFAFCTITQMYFARFAARGLSTATQSYGWGWICVHAGDLLGVIALLWFSPLVAADERALATFAIASIVALVFCTMLVLGDDSCFKVPSSASEGATFVQGAGSLDAASSAVYGGEGPCSASADLSADAGTVAVATGVTGASSSEHRLAELSAEFGLTQRETEVFVLLMRGRSVPYIRDELSISRDTVATHVKHIYVKADVHSRQELLDLAL</sequence>
<dbReference type="GO" id="GO:0003677">
    <property type="term" value="F:DNA binding"/>
    <property type="evidence" value="ECO:0007669"/>
    <property type="project" value="UniProtKB-KW"/>
</dbReference>
<dbReference type="AlphaFoldDB" id="D0WFH5"/>
<name>D0WFH5_SLAES</name>
<evidence type="ECO:0000256" key="4">
    <source>
        <dbReference type="SAM" id="Phobius"/>
    </source>
</evidence>
<dbReference type="PANTHER" id="PTHR44688:SF16">
    <property type="entry name" value="DNA-BINDING TRANSCRIPTIONAL ACTIVATOR DEVR_DOSR"/>
    <property type="match status" value="1"/>
</dbReference>
<dbReference type="SMART" id="SM00421">
    <property type="entry name" value="HTH_LUXR"/>
    <property type="match status" value="1"/>
</dbReference>
<comment type="caution">
    <text evidence="6">The sequence shown here is derived from an EMBL/GenBank/DDBJ whole genome shotgun (WGS) entry which is preliminary data.</text>
</comment>
<feature type="transmembrane region" description="Helical" evidence="4">
    <location>
        <begin position="375"/>
        <end position="395"/>
    </location>
</feature>
<dbReference type="PANTHER" id="PTHR44688">
    <property type="entry name" value="DNA-BINDING TRANSCRIPTIONAL ACTIVATOR DEVR_DOSR"/>
    <property type="match status" value="1"/>
</dbReference>
<keyword evidence="4" id="KW-1133">Transmembrane helix</keyword>
<keyword evidence="3" id="KW-0804">Transcription</keyword>
<organism evidence="6 7">
    <name type="scientific">Slackia exigua (strain ATCC 700122 / DSM 15923 / CIP 105133 / JCM 11022 / KCTC 5966 / S-7)</name>
    <dbReference type="NCBI Taxonomy" id="649764"/>
    <lineage>
        <taxon>Bacteria</taxon>
        <taxon>Bacillati</taxon>
        <taxon>Actinomycetota</taxon>
        <taxon>Coriobacteriia</taxon>
        <taxon>Eggerthellales</taxon>
        <taxon>Eggerthellaceae</taxon>
        <taxon>Slackia</taxon>
    </lineage>
</organism>
<keyword evidence="1" id="KW-0805">Transcription regulation</keyword>
<feature type="transmembrane region" description="Helical" evidence="4">
    <location>
        <begin position="308"/>
        <end position="334"/>
    </location>
</feature>
<dbReference type="eggNOG" id="COG2197">
    <property type="taxonomic scope" value="Bacteria"/>
</dbReference>
<evidence type="ECO:0000256" key="1">
    <source>
        <dbReference type="ARBA" id="ARBA00023015"/>
    </source>
</evidence>
<evidence type="ECO:0000313" key="7">
    <source>
        <dbReference type="Proteomes" id="UP000006001"/>
    </source>
</evidence>
<dbReference type="InterPro" id="IPR000792">
    <property type="entry name" value="Tscrpt_reg_LuxR_C"/>
</dbReference>
<evidence type="ECO:0000313" key="6">
    <source>
        <dbReference type="EMBL" id="EEZ61859.1"/>
    </source>
</evidence>
<keyword evidence="7" id="KW-1185">Reference proteome</keyword>
<keyword evidence="4" id="KW-0812">Transmembrane</keyword>
<gene>
    <name evidence="6" type="ORF">HMPREF0762_00493</name>
</gene>
<feature type="transmembrane region" description="Helical" evidence="4">
    <location>
        <begin position="227"/>
        <end position="245"/>
    </location>
</feature>
<feature type="transmembrane region" description="Helical" evidence="4">
    <location>
        <begin position="282"/>
        <end position="302"/>
    </location>
</feature>
<dbReference type="GO" id="GO:0006355">
    <property type="term" value="P:regulation of DNA-templated transcription"/>
    <property type="evidence" value="ECO:0007669"/>
    <property type="project" value="InterPro"/>
</dbReference>
<evidence type="ECO:0000256" key="3">
    <source>
        <dbReference type="ARBA" id="ARBA00023163"/>
    </source>
</evidence>
<dbReference type="InterPro" id="IPR036388">
    <property type="entry name" value="WH-like_DNA-bd_sf"/>
</dbReference>
<keyword evidence="2" id="KW-0238">DNA-binding</keyword>